<feature type="domain" description="MCM C-terminal AAA(+) ATPase" evidence="14">
    <location>
        <begin position="309"/>
        <end position="507"/>
    </location>
</feature>
<evidence type="ECO:0000256" key="7">
    <source>
        <dbReference type="ARBA" id="ARBA00022806"/>
    </source>
</evidence>
<dbReference type="GO" id="GO:0016787">
    <property type="term" value="F:hydrolase activity"/>
    <property type="evidence" value="ECO:0007669"/>
    <property type="project" value="UniProtKB-KW"/>
</dbReference>
<dbReference type="PROSITE" id="PS00847">
    <property type="entry name" value="MCM_1"/>
    <property type="match status" value="1"/>
</dbReference>
<proteinExistence type="inferred from homology"/>
<evidence type="ECO:0000256" key="3">
    <source>
        <dbReference type="ARBA" id="ARBA00012551"/>
    </source>
</evidence>
<dbReference type="Gene3D" id="1.20.58.870">
    <property type="match status" value="1"/>
</dbReference>
<dbReference type="InterPro" id="IPR018525">
    <property type="entry name" value="MCM_CS"/>
</dbReference>
<comment type="similarity">
    <text evidence="2 12">Belongs to the MCM family.</text>
</comment>
<evidence type="ECO:0000256" key="2">
    <source>
        <dbReference type="ARBA" id="ARBA00008010"/>
    </source>
</evidence>
<dbReference type="PANTHER" id="PTHR11630:SF43">
    <property type="entry name" value="DNA REPLICATION LICENSING FACTOR MCM6"/>
    <property type="match status" value="1"/>
</dbReference>
<dbReference type="SUPFAM" id="SSF52540">
    <property type="entry name" value="P-loop containing nucleoside triphosphate hydrolases"/>
    <property type="match status" value="1"/>
</dbReference>
<keyword evidence="10" id="KW-0539">Nucleus</keyword>
<protein>
    <recommendedName>
        <fullName evidence="3">DNA helicase</fullName>
        <ecNumber evidence="3">3.6.4.12</ecNumber>
    </recommendedName>
</protein>
<keyword evidence="7" id="KW-0347">Helicase</keyword>
<dbReference type="InterPro" id="IPR001208">
    <property type="entry name" value="MCM_dom"/>
</dbReference>
<evidence type="ECO:0000256" key="11">
    <source>
        <dbReference type="ARBA" id="ARBA00023306"/>
    </source>
</evidence>
<dbReference type="GO" id="GO:1902969">
    <property type="term" value="P:mitotic DNA replication"/>
    <property type="evidence" value="ECO:0007669"/>
    <property type="project" value="TreeGrafter"/>
</dbReference>
<keyword evidence="9 12" id="KW-0238">DNA-binding</keyword>
<evidence type="ECO:0000256" key="12">
    <source>
        <dbReference type="RuleBase" id="RU004070"/>
    </source>
</evidence>
<evidence type="ECO:0000256" key="9">
    <source>
        <dbReference type="ARBA" id="ARBA00023125"/>
    </source>
</evidence>
<dbReference type="FunFam" id="3.40.50.300:FF:002469">
    <property type="entry name" value="Cell division control protein 21"/>
    <property type="match status" value="1"/>
</dbReference>
<dbReference type="GO" id="GO:0003697">
    <property type="term" value="F:single-stranded DNA binding"/>
    <property type="evidence" value="ECO:0007669"/>
    <property type="project" value="TreeGrafter"/>
</dbReference>
<dbReference type="Gene3D" id="3.30.1640.10">
    <property type="entry name" value="mini-chromosome maintenance (MCM) complex, chain A, domain 1"/>
    <property type="match status" value="1"/>
</dbReference>
<dbReference type="Pfam" id="PF18263">
    <property type="entry name" value="WHD_MCM6"/>
    <property type="match status" value="1"/>
</dbReference>
<evidence type="ECO:0000259" key="14">
    <source>
        <dbReference type="PROSITE" id="PS50051"/>
    </source>
</evidence>
<dbReference type="Proteomes" id="UP000887540">
    <property type="component" value="Unplaced"/>
</dbReference>
<dbReference type="SMART" id="SM00350">
    <property type="entry name" value="MCM"/>
    <property type="match status" value="1"/>
</dbReference>
<keyword evidence="5 12" id="KW-0547">Nucleotide-binding</keyword>
<dbReference type="InterPro" id="IPR027925">
    <property type="entry name" value="MCM_N"/>
</dbReference>
<dbReference type="InterPro" id="IPR041562">
    <property type="entry name" value="MCM_lid"/>
</dbReference>
<dbReference type="GO" id="GO:0005634">
    <property type="term" value="C:nucleus"/>
    <property type="evidence" value="ECO:0007669"/>
    <property type="project" value="UniProtKB-SubCell"/>
</dbReference>
<dbReference type="PRINTS" id="PR01657">
    <property type="entry name" value="MCMFAMILY"/>
</dbReference>
<evidence type="ECO:0000256" key="6">
    <source>
        <dbReference type="ARBA" id="ARBA00022801"/>
    </source>
</evidence>
<keyword evidence="6" id="KW-0378">Hydrolase</keyword>
<dbReference type="Gene3D" id="3.40.50.300">
    <property type="entry name" value="P-loop containing nucleotide triphosphate hydrolases"/>
    <property type="match status" value="1"/>
</dbReference>
<dbReference type="EC" id="3.6.4.12" evidence="3"/>
<keyword evidence="8 12" id="KW-0067">ATP-binding</keyword>
<comment type="subcellular location">
    <subcellularLocation>
        <location evidence="1">Nucleus</location>
    </subcellularLocation>
</comment>
<dbReference type="AlphaFoldDB" id="A0A914C129"/>
<dbReference type="PANTHER" id="PTHR11630">
    <property type="entry name" value="DNA REPLICATION LICENSING FACTOR MCM FAMILY MEMBER"/>
    <property type="match status" value="1"/>
</dbReference>
<name>A0A914C129_9BILA</name>
<evidence type="ECO:0000313" key="16">
    <source>
        <dbReference type="WBParaSite" id="ACRNAN_Path_1473.g5761.t1"/>
    </source>
</evidence>
<dbReference type="InterPro" id="IPR027417">
    <property type="entry name" value="P-loop_NTPase"/>
</dbReference>
<dbReference type="Pfam" id="PF00493">
    <property type="entry name" value="MCM"/>
    <property type="match status" value="1"/>
</dbReference>
<feature type="region of interest" description="Disordered" evidence="13">
    <location>
        <begin position="648"/>
        <end position="685"/>
    </location>
</feature>
<evidence type="ECO:0000256" key="8">
    <source>
        <dbReference type="ARBA" id="ARBA00022840"/>
    </source>
</evidence>
<organism evidence="15 16">
    <name type="scientific">Acrobeloides nanus</name>
    <dbReference type="NCBI Taxonomy" id="290746"/>
    <lineage>
        <taxon>Eukaryota</taxon>
        <taxon>Metazoa</taxon>
        <taxon>Ecdysozoa</taxon>
        <taxon>Nematoda</taxon>
        <taxon>Chromadorea</taxon>
        <taxon>Rhabditida</taxon>
        <taxon>Tylenchina</taxon>
        <taxon>Cephalobomorpha</taxon>
        <taxon>Cephaloboidea</taxon>
        <taxon>Cephalobidae</taxon>
        <taxon>Acrobeloides</taxon>
    </lineage>
</organism>
<dbReference type="Gene3D" id="2.40.50.140">
    <property type="entry name" value="Nucleic acid-binding proteins"/>
    <property type="match status" value="1"/>
</dbReference>
<dbReference type="WBParaSite" id="ACRNAN_Path_1473.g5761.t1">
    <property type="protein sequence ID" value="ACRNAN_Path_1473.g5761.t1"/>
    <property type="gene ID" value="ACRNAN_Path_1473.g5761"/>
</dbReference>
<dbReference type="GO" id="GO:0000727">
    <property type="term" value="P:double-strand break repair via break-induced replication"/>
    <property type="evidence" value="ECO:0007669"/>
    <property type="project" value="TreeGrafter"/>
</dbReference>
<dbReference type="Pfam" id="PF14551">
    <property type="entry name" value="MCM_N"/>
    <property type="match status" value="1"/>
</dbReference>
<dbReference type="GO" id="GO:1990518">
    <property type="term" value="F:single-stranded 3'-5' DNA helicase activity"/>
    <property type="evidence" value="ECO:0007669"/>
    <property type="project" value="TreeGrafter"/>
</dbReference>
<accession>A0A914C129</accession>
<sequence>MDIPANNVSVIEDENGLRTQRLFAAFITDFRDAKDETIYADAAAELVNPERNTLFVQFPDIHSHSASLASSLELNFCKYYPFLCHAVQQVVIEKCRDEATKQRLNRKEFYLVENLWSSRSNSSSAPRIGNIVQQFKYTPPNKCANPQCQNRSRFSLDVFNSQFVDFQRLRIQETQDELPRGCIPRNVEVIVHGEMVETAQPGDHCDFTGTLIVIPDVAVLAAPGIRAELNNRARGKNNTEAEGLKGLKSLGVRDLNYKLAFLACSITSSNPTFGEKEFTHEEVDHMELWNSMKPADQRRLKEMSEDKNIEQNLIQSLFPNIFGYDEIKLGILLMLFGGVLKRANGINLRGDINVLMVGDPSCGKSQFLKTVEKFSPRVIYTSGKASSAAGLTAAVVKDEESFDFVIEAGALMLADNGVCCIDEFDKMDPKDQVAIHEAMEQQTISITKAGVKATLNARCSILAAANPINGRYDRSRTVKQNVQLTDPILSRFDLLFVLVDDPTERNEAIDFAIAKRILDNHTLSYRHAMPDTTYKVEDIRKYIMFAKCFKPKISDEAAEALKSEYKKLRLGEGNGMQASNWRITVRQLESLIRISEALARLHCDDKITVEHVSKASRFLEKSIHRVTQPDISLEDEDDMDLMNDQMEVDGEPRVLRERNVSEEPEAEQQENMEAGDQPPAKKQHIDPARLKISFDVYKRISNLLVLHIRALEEKEEENEDWEGMKQSLLVEWYLEQIESDLTTVEEYHVQKTICERIVRRLIHDDNILIQLNPEEEDPTLVVHPGYVVE</sequence>
<evidence type="ECO:0000256" key="13">
    <source>
        <dbReference type="SAM" id="MobiDB-lite"/>
    </source>
</evidence>
<dbReference type="InterPro" id="IPR041024">
    <property type="entry name" value="Mcm6_C"/>
</dbReference>
<feature type="compositionally biased region" description="Basic and acidic residues" evidence="13">
    <location>
        <begin position="650"/>
        <end position="661"/>
    </location>
</feature>
<dbReference type="GO" id="GO:0042555">
    <property type="term" value="C:MCM complex"/>
    <property type="evidence" value="ECO:0007669"/>
    <property type="project" value="TreeGrafter"/>
</dbReference>
<dbReference type="Pfam" id="PF17207">
    <property type="entry name" value="MCM_OB"/>
    <property type="match status" value="1"/>
</dbReference>
<evidence type="ECO:0000256" key="10">
    <source>
        <dbReference type="ARBA" id="ARBA00023242"/>
    </source>
</evidence>
<dbReference type="Pfam" id="PF17855">
    <property type="entry name" value="MCM_lid"/>
    <property type="match status" value="1"/>
</dbReference>
<evidence type="ECO:0000256" key="1">
    <source>
        <dbReference type="ARBA" id="ARBA00004123"/>
    </source>
</evidence>
<dbReference type="CDD" id="cd17757">
    <property type="entry name" value="MCM6"/>
    <property type="match status" value="1"/>
</dbReference>
<keyword evidence="11" id="KW-0131">Cell cycle</keyword>
<dbReference type="SMART" id="SM00382">
    <property type="entry name" value="AAA"/>
    <property type="match status" value="1"/>
</dbReference>
<dbReference type="GO" id="GO:0005524">
    <property type="term" value="F:ATP binding"/>
    <property type="evidence" value="ECO:0007669"/>
    <property type="project" value="UniProtKB-KW"/>
</dbReference>
<evidence type="ECO:0000256" key="5">
    <source>
        <dbReference type="ARBA" id="ARBA00022741"/>
    </source>
</evidence>
<reference evidence="16" key="1">
    <citation type="submission" date="2022-11" db="UniProtKB">
        <authorList>
            <consortium name="WormBaseParasite"/>
        </authorList>
    </citation>
    <scope>IDENTIFICATION</scope>
</reference>
<dbReference type="InterPro" id="IPR033762">
    <property type="entry name" value="MCM_OB"/>
</dbReference>
<dbReference type="FunFam" id="1.20.58.870:FF:000002">
    <property type="entry name" value="DNA helicase"/>
    <property type="match status" value="1"/>
</dbReference>
<dbReference type="InterPro" id="IPR031327">
    <property type="entry name" value="MCM"/>
</dbReference>
<dbReference type="SUPFAM" id="SSF50249">
    <property type="entry name" value="Nucleic acid-binding proteins"/>
    <property type="match status" value="1"/>
</dbReference>
<dbReference type="InterPro" id="IPR012340">
    <property type="entry name" value="NA-bd_OB-fold"/>
</dbReference>
<dbReference type="InterPro" id="IPR003593">
    <property type="entry name" value="AAA+_ATPase"/>
</dbReference>
<dbReference type="PROSITE" id="PS50051">
    <property type="entry name" value="MCM_2"/>
    <property type="match status" value="1"/>
</dbReference>
<evidence type="ECO:0000256" key="4">
    <source>
        <dbReference type="ARBA" id="ARBA00022705"/>
    </source>
</evidence>
<keyword evidence="15" id="KW-1185">Reference proteome</keyword>
<keyword evidence="4" id="KW-0235">DNA replication</keyword>
<evidence type="ECO:0000313" key="15">
    <source>
        <dbReference type="Proteomes" id="UP000887540"/>
    </source>
</evidence>